<evidence type="ECO:0000313" key="3">
    <source>
        <dbReference type="Proteomes" id="UP001178507"/>
    </source>
</evidence>
<reference evidence="2" key="1">
    <citation type="submission" date="2023-08" db="EMBL/GenBank/DDBJ databases">
        <authorList>
            <person name="Chen Y."/>
            <person name="Shah S."/>
            <person name="Dougan E. K."/>
            <person name="Thang M."/>
            <person name="Chan C."/>
        </authorList>
    </citation>
    <scope>NUCLEOTIDE SEQUENCE</scope>
</reference>
<proteinExistence type="predicted"/>
<dbReference type="Proteomes" id="UP001178507">
    <property type="component" value="Unassembled WGS sequence"/>
</dbReference>
<dbReference type="EMBL" id="CAUJNA010001705">
    <property type="protein sequence ID" value="CAJ1388521.1"/>
    <property type="molecule type" value="Genomic_DNA"/>
</dbReference>
<protein>
    <submittedName>
        <fullName evidence="2">Uncharacterized protein</fullName>
    </submittedName>
</protein>
<organism evidence="2 3">
    <name type="scientific">Effrenium voratum</name>
    <dbReference type="NCBI Taxonomy" id="2562239"/>
    <lineage>
        <taxon>Eukaryota</taxon>
        <taxon>Sar</taxon>
        <taxon>Alveolata</taxon>
        <taxon>Dinophyceae</taxon>
        <taxon>Suessiales</taxon>
        <taxon>Symbiodiniaceae</taxon>
        <taxon>Effrenium</taxon>
    </lineage>
</organism>
<accession>A0AA36IKR3</accession>
<evidence type="ECO:0000256" key="1">
    <source>
        <dbReference type="SAM" id="Phobius"/>
    </source>
</evidence>
<keyword evidence="1" id="KW-0472">Membrane</keyword>
<gene>
    <name evidence="2" type="ORF">EVOR1521_LOCUS14370</name>
</gene>
<name>A0AA36IKR3_9DINO</name>
<comment type="caution">
    <text evidence="2">The sequence shown here is derived from an EMBL/GenBank/DDBJ whole genome shotgun (WGS) entry which is preliminary data.</text>
</comment>
<sequence length="141" mass="15884">MLPKLSDEVMSFRVGSCAVVLARKYVFALLAMTCLIGGVHWVRRPWPQESMRQFGERSPICDFLKDCGFKTYLGNPIHVTVAFNEKFKNKTLQWQGAVHRVEEGFNLLGFSQPSAIFAPARAGARYLRGTSGEKGLNPWFV</sequence>
<feature type="transmembrane region" description="Helical" evidence="1">
    <location>
        <begin position="20"/>
        <end position="42"/>
    </location>
</feature>
<evidence type="ECO:0000313" key="2">
    <source>
        <dbReference type="EMBL" id="CAJ1388521.1"/>
    </source>
</evidence>
<dbReference type="AlphaFoldDB" id="A0AA36IKR3"/>
<keyword evidence="1" id="KW-1133">Transmembrane helix</keyword>
<keyword evidence="1" id="KW-0812">Transmembrane</keyword>
<keyword evidence="3" id="KW-1185">Reference proteome</keyword>